<evidence type="ECO:0000256" key="6">
    <source>
        <dbReference type="ARBA" id="ARBA00022777"/>
    </source>
</evidence>
<comment type="caution">
    <text evidence="10">The sequence shown here is derived from an EMBL/GenBank/DDBJ whole genome shotgun (WGS) entry which is preliminary data.</text>
</comment>
<dbReference type="PANTHER" id="PTHR43442:SF3">
    <property type="entry name" value="GLUCONOKINASE-RELATED"/>
    <property type="match status" value="1"/>
</dbReference>
<dbReference type="GO" id="GO:0005975">
    <property type="term" value="P:carbohydrate metabolic process"/>
    <property type="evidence" value="ECO:0007669"/>
    <property type="project" value="InterPro"/>
</dbReference>
<comment type="catalytic activity">
    <reaction evidence="8 9">
        <text>D-gluconate + ATP = 6-phospho-D-gluconate + ADP + H(+)</text>
        <dbReference type="Rhea" id="RHEA:19433"/>
        <dbReference type="ChEBI" id="CHEBI:15378"/>
        <dbReference type="ChEBI" id="CHEBI:18391"/>
        <dbReference type="ChEBI" id="CHEBI:30616"/>
        <dbReference type="ChEBI" id="CHEBI:58759"/>
        <dbReference type="ChEBI" id="CHEBI:456216"/>
        <dbReference type="EC" id="2.7.1.12"/>
    </reaction>
</comment>
<dbReference type="InterPro" id="IPR027417">
    <property type="entry name" value="P-loop_NTPase"/>
</dbReference>
<keyword evidence="11" id="KW-1185">Reference proteome</keyword>
<dbReference type="OrthoDB" id="275177at2759"/>
<evidence type="ECO:0000256" key="5">
    <source>
        <dbReference type="ARBA" id="ARBA00022741"/>
    </source>
</evidence>
<dbReference type="SUPFAM" id="SSF52540">
    <property type="entry name" value="P-loop containing nucleoside triphosphate hydrolases"/>
    <property type="match status" value="1"/>
</dbReference>
<evidence type="ECO:0000256" key="2">
    <source>
        <dbReference type="ARBA" id="ARBA00008420"/>
    </source>
</evidence>
<dbReference type="UniPathway" id="UPA00792"/>
<sequence length="193" mass="21420">MYFPISAVTGKAVVIMGVSGAGRSTKDQILAKVLKCDFLDADDFHPQSNKEKMRQGIPLSDEDRIPWLKMLRDVLREILVAINTAILGCSSLQTHYREILRSADPDYEPGSYASVVKFVMLDAPAVVLAARLEKRAAEGKHFMPVTLLQSQLDLLQIHDSKRILKDDATLSPQSTVNTITSFIFPSTTLSWSN</sequence>
<keyword evidence="5 9" id="KW-0547">Nucleotide-binding</keyword>
<proteinExistence type="inferred from homology"/>
<dbReference type="EMBL" id="BDDD01001841">
    <property type="protein sequence ID" value="GAV78644.1"/>
    <property type="molecule type" value="Genomic_DNA"/>
</dbReference>
<gene>
    <name evidence="10" type="ORF">CFOL_v3_22109</name>
</gene>
<evidence type="ECO:0000256" key="3">
    <source>
        <dbReference type="ARBA" id="ARBA00012054"/>
    </source>
</evidence>
<name>A0A1Q3CEJ3_CEPFO</name>
<dbReference type="Pfam" id="PF13671">
    <property type="entry name" value="AAA_33"/>
    <property type="match status" value="1"/>
</dbReference>
<dbReference type="GO" id="GO:0046316">
    <property type="term" value="F:gluconokinase activity"/>
    <property type="evidence" value="ECO:0007669"/>
    <property type="project" value="UniProtKB-EC"/>
</dbReference>
<dbReference type="Gene3D" id="3.40.50.300">
    <property type="entry name" value="P-loop containing nucleotide triphosphate hydrolases"/>
    <property type="match status" value="1"/>
</dbReference>
<evidence type="ECO:0000256" key="8">
    <source>
        <dbReference type="ARBA" id="ARBA00048090"/>
    </source>
</evidence>
<keyword evidence="7 9" id="KW-0067">ATP-binding</keyword>
<dbReference type="InterPro" id="IPR006001">
    <property type="entry name" value="Therm_gnt_kin"/>
</dbReference>
<evidence type="ECO:0000256" key="1">
    <source>
        <dbReference type="ARBA" id="ARBA00004875"/>
    </source>
</evidence>
<evidence type="ECO:0000256" key="9">
    <source>
        <dbReference type="RuleBase" id="RU363066"/>
    </source>
</evidence>
<dbReference type="GO" id="GO:0005524">
    <property type="term" value="F:ATP binding"/>
    <property type="evidence" value="ECO:0007669"/>
    <property type="project" value="UniProtKB-KW"/>
</dbReference>
<reference evidence="11" key="1">
    <citation type="submission" date="2016-04" db="EMBL/GenBank/DDBJ databases">
        <title>Cephalotus genome sequencing.</title>
        <authorList>
            <person name="Fukushima K."/>
            <person name="Hasebe M."/>
            <person name="Fang X."/>
        </authorList>
    </citation>
    <scope>NUCLEOTIDE SEQUENCE [LARGE SCALE GENOMIC DNA]</scope>
    <source>
        <strain evidence="11">cv. St1</strain>
    </source>
</reference>
<dbReference type="PANTHER" id="PTHR43442">
    <property type="entry name" value="GLUCONOKINASE-RELATED"/>
    <property type="match status" value="1"/>
</dbReference>
<dbReference type="STRING" id="3775.A0A1Q3CEJ3"/>
<dbReference type="AlphaFoldDB" id="A0A1Q3CEJ3"/>
<dbReference type="InParanoid" id="A0A1Q3CEJ3"/>
<dbReference type="Proteomes" id="UP000187406">
    <property type="component" value="Unassembled WGS sequence"/>
</dbReference>
<organism evidence="10 11">
    <name type="scientific">Cephalotus follicularis</name>
    <name type="common">Albany pitcher plant</name>
    <dbReference type="NCBI Taxonomy" id="3775"/>
    <lineage>
        <taxon>Eukaryota</taxon>
        <taxon>Viridiplantae</taxon>
        <taxon>Streptophyta</taxon>
        <taxon>Embryophyta</taxon>
        <taxon>Tracheophyta</taxon>
        <taxon>Spermatophyta</taxon>
        <taxon>Magnoliopsida</taxon>
        <taxon>eudicotyledons</taxon>
        <taxon>Gunneridae</taxon>
        <taxon>Pentapetalae</taxon>
        <taxon>rosids</taxon>
        <taxon>fabids</taxon>
        <taxon>Oxalidales</taxon>
        <taxon>Cephalotaceae</taxon>
        <taxon>Cephalotus</taxon>
    </lineage>
</organism>
<keyword evidence="6 9" id="KW-0418">Kinase</keyword>
<evidence type="ECO:0000313" key="10">
    <source>
        <dbReference type="EMBL" id="GAV78644.1"/>
    </source>
</evidence>
<dbReference type="FunCoup" id="A0A1Q3CEJ3">
    <property type="interactions" value="724"/>
</dbReference>
<keyword evidence="4 9" id="KW-0808">Transferase</keyword>
<dbReference type="GO" id="GO:0005737">
    <property type="term" value="C:cytoplasm"/>
    <property type="evidence" value="ECO:0007669"/>
    <property type="project" value="TreeGrafter"/>
</dbReference>
<evidence type="ECO:0000313" key="11">
    <source>
        <dbReference type="Proteomes" id="UP000187406"/>
    </source>
</evidence>
<dbReference type="CDD" id="cd02021">
    <property type="entry name" value="GntK"/>
    <property type="match status" value="1"/>
</dbReference>
<dbReference type="EC" id="2.7.1.12" evidence="3 9"/>
<dbReference type="NCBIfam" id="TIGR01313">
    <property type="entry name" value="therm_gnt_kin"/>
    <property type="match status" value="1"/>
</dbReference>
<dbReference type="FunFam" id="3.40.50.300:FF:000522">
    <property type="entry name" value="Gluconokinase"/>
    <property type="match status" value="1"/>
</dbReference>
<evidence type="ECO:0000256" key="7">
    <source>
        <dbReference type="ARBA" id="ARBA00022840"/>
    </source>
</evidence>
<comment type="similarity">
    <text evidence="2 9">Belongs to the gluconokinase GntK/GntV family.</text>
</comment>
<protein>
    <recommendedName>
        <fullName evidence="3 9">Gluconokinase</fullName>
        <ecNumber evidence="3 9">2.7.1.12</ecNumber>
    </recommendedName>
</protein>
<evidence type="ECO:0000256" key="4">
    <source>
        <dbReference type="ARBA" id="ARBA00022679"/>
    </source>
</evidence>
<accession>A0A1Q3CEJ3</accession>
<comment type="pathway">
    <text evidence="1 9">Carbohydrate acid metabolism; D-gluconate degradation.</text>
</comment>